<reference evidence="2" key="1">
    <citation type="journal article" date="2014" name="Int. J. Syst. Evol. Microbiol.">
        <title>Complete genome sequence of Corynebacterium casei LMG S-19264T (=DSM 44701T), isolated from a smear-ripened cheese.</title>
        <authorList>
            <consortium name="US DOE Joint Genome Institute (JGI-PGF)"/>
            <person name="Walter F."/>
            <person name="Albersmeier A."/>
            <person name="Kalinowski J."/>
            <person name="Ruckert C."/>
        </authorList>
    </citation>
    <scope>NUCLEOTIDE SEQUENCE</scope>
    <source>
        <strain evidence="2">JCM 30804</strain>
    </source>
</reference>
<feature type="signal peptide" evidence="1">
    <location>
        <begin position="1"/>
        <end position="22"/>
    </location>
</feature>
<evidence type="ECO:0000256" key="1">
    <source>
        <dbReference type="SAM" id="SignalP"/>
    </source>
</evidence>
<dbReference type="SUPFAM" id="SSF56935">
    <property type="entry name" value="Porins"/>
    <property type="match status" value="1"/>
</dbReference>
<feature type="chain" id="PRO_5036826949" description="Outer membrane beta-barrel protein" evidence="1">
    <location>
        <begin position="23"/>
        <end position="395"/>
    </location>
</feature>
<protein>
    <recommendedName>
        <fullName evidence="4">Outer membrane beta-barrel protein</fullName>
    </recommendedName>
</protein>
<evidence type="ECO:0000313" key="2">
    <source>
        <dbReference type="EMBL" id="GGI77303.1"/>
    </source>
</evidence>
<sequence>MKNGITQSVIALSCLFAFNVSANEAGAIATSSGIDLVPRVDATLKHDDNLASSSNNEEQSWIMEVRPSIVAELEDGLNIYTAEFGIAAGHFFDSQDDDYLDARVSGSAYLEGDQSNRLNLDGLILFGHEDRGTGVSEGVGGEQEEPNTFVNLSIGGYYEYGALSTPARLRINAKYYDKEYTNFESVTKFKNYESYTLGTSLYYDTRASTSLVVDLIREDISYEYVDPTGDRDSVSSDVKVGVDWEATALTQGSARIGYQKKEFDNQLREDFGGLAWSINVTWSPLTYSSVDFNTGRKAKDPSTDGDYVQETTYGVTWSHEWSPLWASNVGVNLLKEDFTGISRKDEMKSFNLGLNYNASRWLTLKAGVDITDKSSSQAQIKYDKTVFYITAEMTL</sequence>
<reference evidence="2" key="2">
    <citation type="submission" date="2020-09" db="EMBL/GenBank/DDBJ databases">
        <authorList>
            <person name="Sun Q."/>
            <person name="Ohkuma M."/>
        </authorList>
    </citation>
    <scope>NUCLEOTIDE SEQUENCE</scope>
    <source>
        <strain evidence="2">JCM 30804</strain>
    </source>
</reference>
<keyword evidence="3" id="KW-1185">Reference proteome</keyword>
<evidence type="ECO:0000313" key="3">
    <source>
        <dbReference type="Proteomes" id="UP000613743"/>
    </source>
</evidence>
<dbReference type="EMBL" id="BMPZ01000002">
    <property type="protein sequence ID" value="GGI77303.1"/>
    <property type="molecule type" value="Genomic_DNA"/>
</dbReference>
<comment type="caution">
    <text evidence="2">The sequence shown here is derived from an EMBL/GenBank/DDBJ whole genome shotgun (WGS) entry which is preliminary data.</text>
</comment>
<accession>A0A917JQT8</accession>
<gene>
    <name evidence="2" type="ORF">GCM10009332_13310</name>
</gene>
<dbReference type="Proteomes" id="UP000613743">
    <property type="component" value="Unassembled WGS sequence"/>
</dbReference>
<dbReference type="RefSeq" id="WP_188919076.1">
    <property type="nucleotide sequence ID" value="NZ_BMPZ01000002.1"/>
</dbReference>
<keyword evidence="1" id="KW-0732">Signal</keyword>
<evidence type="ECO:0008006" key="4">
    <source>
        <dbReference type="Google" id="ProtNLM"/>
    </source>
</evidence>
<proteinExistence type="predicted"/>
<organism evidence="2 3">
    <name type="scientific">Shewanella gelidii</name>
    <dbReference type="NCBI Taxonomy" id="1642821"/>
    <lineage>
        <taxon>Bacteria</taxon>
        <taxon>Pseudomonadati</taxon>
        <taxon>Pseudomonadota</taxon>
        <taxon>Gammaproteobacteria</taxon>
        <taxon>Alteromonadales</taxon>
        <taxon>Shewanellaceae</taxon>
        <taxon>Shewanella</taxon>
    </lineage>
</organism>
<dbReference type="Pfam" id="PF10082">
    <property type="entry name" value="BBP2_2"/>
    <property type="match status" value="1"/>
</dbReference>
<name>A0A917JQT8_9GAMM</name>
<dbReference type="AlphaFoldDB" id="A0A917JQT8"/>
<dbReference type="InterPro" id="IPR018759">
    <property type="entry name" value="BBP2_2"/>
</dbReference>